<reference evidence="2" key="1">
    <citation type="journal article" date="2013" name="Genome Announc.">
        <title>Draft Genome Sequence of the 2-Chloro-4-Nitrophenol-Degrading Bacterium Arthrobacter sp. Strain SJCon.</title>
        <authorList>
            <person name="Vikram S."/>
            <person name="Kumar S."/>
            <person name="Vaidya B."/>
            <person name="Pinnaka A.K."/>
            <person name="Raghava G.P."/>
        </authorList>
    </citation>
    <scope>NUCLEOTIDE SEQUENCE [LARGE SCALE GENOMIC DNA]</scope>
    <source>
        <strain evidence="2">SJCon</strain>
    </source>
</reference>
<evidence type="ECO:0008006" key="3">
    <source>
        <dbReference type="Google" id="ProtNLM"/>
    </source>
</evidence>
<gene>
    <name evidence="1" type="ORF">G205_19431</name>
</gene>
<dbReference type="EMBL" id="AOFD01000057">
    <property type="protein sequence ID" value="ELT43241.1"/>
    <property type="molecule type" value="Genomic_DNA"/>
</dbReference>
<evidence type="ECO:0000313" key="2">
    <source>
        <dbReference type="Proteomes" id="UP000011189"/>
    </source>
</evidence>
<dbReference type="PATRIC" id="fig|683150.5.peg.3816"/>
<name>L8TNI6_9MICC</name>
<dbReference type="AlphaFoldDB" id="L8TNI6"/>
<comment type="caution">
    <text evidence="1">The sequence shown here is derived from an EMBL/GenBank/DDBJ whole genome shotgun (WGS) entry which is preliminary data.</text>
</comment>
<evidence type="ECO:0000313" key="1">
    <source>
        <dbReference type="EMBL" id="ELT43241.1"/>
    </source>
</evidence>
<sequence>MPPLMRRAPVRPFQLRMHRQSPQETEQYMTALAPESFHEQLLSRRYEPNVAAVNELCDSLQETRPGTVVPYVDPMHDVEECRIISLFSNIGEADPSGFITAGDQDAATRMLGIQWKLGLRPEFVMPWNVHPWHVPGEANGKFTPDQIQSGLKPLLKFLALVPRASVIVAHGTEANRLANLLLKTEVPLLWRRGLKTYKVRSLSGRAFAGSPARQAEYLEDMRVAYADAMARTGLQKA</sequence>
<accession>L8TNI6</accession>
<dbReference type="Proteomes" id="UP000011189">
    <property type="component" value="Unassembled WGS sequence"/>
</dbReference>
<protein>
    <recommendedName>
        <fullName evidence="3">Uracil-DNA glycosylase</fullName>
    </recommendedName>
</protein>
<proteinExistence type="predicted"/>
<keyword evidence="2" id="KW-1185">Reference proteome</keyword>
<organism evidence="1 2">
    <name type="scientific">Arthrobacter nitrophenolicus</name>
    <dbReference type="NCBI Taxonomy" id="683150"/>
    <lineage>
        <taxon>Bacteria</taxon>
        <taxon>Bacillati</taxon>
        <taxon>Actinomycetota</taxon>
        <taxon>Actinomycetes</taxon>
        <taxon>Micrococcales</taxon>
        <taxon>Micrococcaceae</taxon>
        <taxon>Arthrobacter</taxon>
    </lineage>
</organism>